<feature type="transmembrane region" description="Helical" evidence="9">
    <location>
        <begin position="12"/>
        <end position="30"/>
    </location>
</feature>
<dbReference type="EMBL" id="JAGIOA010000001">
    <property type="protein sequence ID" value="MBP2379035.1"/>
    <property type="molecule type" value="Genomic_DNA"/>
</dbReference>
<protein>
    <recommendedName>
        <fullName evidence="8">Biotin transporter</fullName>
    </recommendedName>
</protein>
<keyword evidence="6 9" id="KW-1133">Transmembrane helix</keyword>
<evidence type="ECO:0000313" key="10">
    <source>
        <dbReference type="EMBL" id="MBP2379035.1"/>
    </source>
</evidence>
<keyword evidence="4 8" id="KW-1003">Cell membrane</keyword>
<reference evidence="10 11" key="1">
    <citation type="submission" date="2021-03" db="EMBL/GenBank/DDBJ databases">
        <title>Sequencing the genomes of 1000 actinobacteria strains.</title>
        <authorList>
            <person name="Klenk H.-P."/>
        </authorList>
    </citation>
    <scope>NUCLEOTIDE SEQUENCE [LARGE SCALE GENOMIC DNA]</scope>
    <source>
        <strain evidence="10 11">DSM 13468</strain>
    </source>
</reference>
<evidence type="ECO:0000256" key="4">
    <source>
        <dbReference type="ARBA" id="ARBA00022475"/>
    </source>
</evidence>
<keyword evidence="3 8" id="KW-0813">Transport</keyword>
<comment type="subcellular location">
    <subcellularLocation>
        <location evidence="1 8">Cell membrane</location>
        <topology evidence="1 8">Multi-pass membrane protein</topology>
    </subcellularLocation>
</comment>
<evidence type="ECO:0000256" key="2">
    <source>
        <dbReference type="ARBA" id="ARBA00010692"/>
    </source>
</evidence>
<dbReference type="PANTHER" id="PTHR34295">
    <property type="entry name" value="BIOTIN TRANSPORTER BIOY"/>
    <property type="match status" value="1"/>
</dbReference>
<comment type="similarity">
    <text evidence="2 8">Belongs to the BioY family.</text>
</comment>
<dbReference type="Gene3D" id="1.10.1760.20">
    <property type="match status" value="1"/>
</dbReference>
<feature type="transmembrane region" description="Helical" evidence="9">
    <location>
        <begin position="118"/>
        <end position="142"/>
    </location>
</feature>
<dbReference type="Proteomes" id="UP000703720">
    <property type="component" value="Unassembled WGS sequence"/>
</dbReference>
<feature type="transmembrane region" description="Helical" evidence="9">
    <location>
        <begin position="148"/>
        <end position="173"/>
    </location>
</feature>
<dbReference type="RefSeq" id="WP_210098168.1">
    <property type="nucleotide sequence ID" value="NZ_BAAAIO010000003.1"/>
</dbReference>
<evidence type="ECO:0000256" key="1">
    <source>
        <dbReference type="ARBA" id="ARBA00004651"/>
    </source>
</evidence>
<evidence type="ECO:0000256" key="9">
    <source>
        <dbReference type="SAM" id="Phobius"/>
    </source>
</evidence>
<evidence type="ECO:0000256" key="3">
    <source>
        <dbReference type="ARBA" id="ARBA00022448"/>
    </source>
</evidence>
<evidence type="ECO:0000256" key="8">
    <source>
        <dbReference type="PIRNR" id="PIRNR016661"/>
    </source>
</evidence>
<keyword evidence="5 9" id="KW-0812">Transmembrane</keyword>
<comment type="caution">
    <text evidence="10">The sequence shown here is derived from an EMBL/GenBank/DDBJ whole genome shotgun (WGS) entry which is preliminary data.</text>
</comment>
<dbReference type="Pfam" id="PF02632">
    <property type="entry name" value="BioY"/>
    <property type="match status" value="1"/>
</dbReference>
<feature type="transmembrane region" description="Helical" evidence="9">
    <location>
        <begin position="59"/>
        <end position="76"/>
    </location>
</feature>
<evidence type="ECO:0000256" key="6">
    <source>
        <dbReference type="ARBA" id="ARBA00022989"/>
    </source>
</evidence>
<evidence type="ECO:0000313" key="11">
    <source>
        <dbReference type="Proteomes" id="UP000703720"/>
    </source>
</evidence>
<evidence type="ECO:0000256" key="5">
    <source>
        <dbReference type="ARBA" id="ARBA00022692"/>
    </source>
</evidence>
<accession>A0ABS4WS56</accession>
<keyword evidence="7 8" id="KW-0472">Membrane</keyword>
<feature type="transmembrane region" description="Helical" evidence="9">
    <location>
        <begin position="82"/>
        <end position="106"/>
    </location>
</feature>
<dbReference type="InterPro" id="IPR003784">
    <property type="entry name" value="BioY"/>
</dbReference>
<evidence type="ECO:0000256" key="7">
    <source>
        <dbReference type="ARBA" id="ARBA00023136"/>
    </source>
</evidence>
<organism evidence="10 11">
    <name type="scientific">Microbacterium phyllosphaerae</name>
    <dbReference type="NCBI Taxonomy" id="124798"/>
    <lineage>
        <taxon>Bacteria</taxon>
        <taxon>Bacillati</taxon>
        <taxon>Actinomycetota</taxon>
        <taxon>Actinomycetes</taxon>
        <taxon>Micrococcales</taxon>
        <taxon>Microbacteriaceae</taxon>
        <taxon>Microbacterium</taxon>
    </lineage>
</organism>
<dbReference type="PIRSF" id="PIRSF016661">
    <property type="entry name" value="BioY"/>
    <property type="match status" value="1"/>
</dbReference>
<sequence length="195" mass="19750">MTQQRGDLGRELARVAIFAALIVVLGMVTIPIPGGVPITAQTLGVMLAGAVIGPRLAPLSVLLVLALAAVGLPVLAGGRGGLGVFVGPTAGYLLGWVAGVVVIGLIAHRGRLTWWRIALGTVIGGILVVYLCGIPVTAWVLGLDLTPTAVAALVFLPGDLFKAAAAVALTLALRRAYPRAFGSRGSVLSAPVRAV</sequence>
<name>A0ABS4WS56_9MICO</name>
<keyword evidence="11" id="KW-1185">Reference proteome</keyword>
<proteinExistence type="inferred from homology"/>
<dbReference type="PANTHER" id="PTHR34295:SF4">
    <property type="entry name" value="BIOTIN TRANSPORTER BIOY-RELATED"/>
    <property type="match status" value="1"/>
</dbReference>
<gene>
    <name evidence="10" type="ORF">JOF42_002530</name>
</gene>